<protein>
    <submittedName>
        <fullName evidence="1">Uncharacterized protein</fullName>
    </submittedName>
</protein>
<name>A0A9P0MK14_ACAOB</name>
<comment type="caution">
    <text evidence="1">The sequence shown here is derived from an EMBL/GenBank/DDBJ whole genome shotgun (WGS) entry which is preliminary data.</text>
</comment>
<gene>
    <name evidence="1" type="ORF">ACAOBT_LOCUS33555</name>
</gene>
<proteinExistence type="predicted"/>
<sequence length="73" mass="8639">MAIWFHDSYQFIHPLPYPLGLHQFMVGSWKLDPFVRLCNYAVHNSIHSPRYRCLTNTKFLTNTLLMSRVTEIA</sequence>
<dbReference type="Proteomes" id="UP001152888">
    <property type="component" value="Unassembled WGS sequence"/>
</dbReference>
<evidence type="ECO:0000313" key="1">
    <source>
        <dbReference type="EMBL" id="CAH2013571.1"/>
    </source>
</evidence>
<reference evidence="1" key="1">
    <citation type="submission" date="2022-03" db="EMBL/GenBank/DDBJ databases">
        <authorList>
            <person name="Sayadi A."/>
        </authorList>
    </citation>
    <scope>NUCLEOTIDE SEQUENCE</scope>
</reference>
<evidence type="ECO:0000313" key="2">
    <source>
        <dbReference type="Proteomes" id="UP001152888"/>
    </source>
</evidence>
<accession>A0A9P0MK14</accession>
<dbReference type="AlphaFoldDB" id="A0A9P0MK14"/>
<keyword evidence="2" id="KW-1185">Reference proteome</keyword>
<organism evidence="1 2">
    <name type="scientific">Acanthoscelides obtectus</name>
    <name type="common">Bean weevil</name>
    <name type="synonym">Bruchus obtectus</name>
    <dbReference type="NCBI Taxonomy" id="200917"/>
    <lineage>
        <taxon>Eukaryota</taxon>
        <taxon>Metazoa</taxon>
        <taxon>Ecdysozoa</taxon>
        <taxon>Arthropoda</taxon>
        <taxon>Hexapoda</taxon>
        <taxon>Insecta</taxon>
        <taxon>Pterygota</taxon>
        <taxon>Neoptera</taxon>
        <taxon>Endopterygota</taxon>
        <taxon>Coleoptera</taxon>
        <taxon>Polyphaga</taxon>
        <taxon>Cucujiformia</taxon>
        <taxon>Chrysomeloidea</taxon>
        <taxon>Chrysomelidae</taxon>
        <taxon>Bruchinae</taxon>
        <taxon>Bruchini</taxon>
        <taxon>Acanthoscelides</taxon>
    </lineage>
</organism>
<dbReference type="EMBL" id="CAKOFQ010008344">
    <property type="protein sequence ID" value="CAH2013571.1"/>
    <property type="molecule type" value="Genomic_DNA"/>
</dbReference>